<evidence type="ECO:0000313" key="1">
    <source>
        <dbReference type="EMBL" id="KGX85081.1"/>
    </source>
</evidence>
<comment type="caution">
    <text evidence="1">The sequence shown here is derived from an EMBL/GenBank/DDBJ whole genome shotgun (WGS) entry which is preliminary data.</text>
</comment>
<sequence>MLEKDQFVTNKVPYVRNDSRNALKVQNNGTNVRKHFLSLSAAVPLITIRLRWAVERVDSSGRTE</sequence>
<reference evidence="1 2" key="1">
    <citation type="submission" date="2013-08" db="EMBL/GenBank/DDBJ databases">
        <authorList>
            <person name="Huang J."/>
            <person name="Wang G."/>
        </authorList>
    </citation>
    <scope>NUCLEOTIDE SEQUENCE [LARGE SCALE GENOMIC DNA]</scope>
    <source>
        <strain evidence="1 2">BH030004</strain>
    </source>
</reference>
<organism evidence="1 2">
    <name type="scientific">Pontibacillus marinus BH030004 = DSM 16465</name>
    <dbReference type="NCBI Taxonomy" id="1385511"/>
    <lineage>
        <taxon>Bacteria</taxon>
        <taxon>Bacillati</taxon>
        <taxon>Bacillota</taxon>
        <taxon>Bacilli</taxon>
        <taxon>Bacillales</taxon>
        <taxon>Bacillaceae</taxon>
        <taxon>Pontibacillus</taxon>
    </lineage>
</organism>
<accession>A0A0A5FWD2</accession>
<keyword evidence="2" id="KW-1185">Reference proteome</keyword>
<gene>
    <name evidence="1" type="ORF">N783_15195</name>
</gene>
<dbReference type="AlphaFoldDB" id="A0A0A5FWD2"/>
<dbReference type="EMBL" id="AVPF01000044">
    <property type="protein sequence ID" value="KGX85081.1"/>
    <property type="molecule type" value="Genomic_DNA"/>
</dbReference>
<protein>
    <submittedName>
        <fullName evidence="1">Uncharacterized protein</fullName>
    </submittedName>
</protein>
<proteinExistence type="predicted"/>
<name>A0A0A5FWD2_9BACI</name>
<dbReference type="Proteomes" id="UP000030403">
    <property type="component" value="Unassembled WGS sequence"/>
</dbReference>
<dbReference type="RefSeq" id="WP_027446469.1">
    <property type="nucleotide sequence ID" value="NZ_AVPF01000044.1"/>
</dbReference>
<evidence type="ECO:0000313" key="2">
    <source>
        <dbReference type="Proteomes" id="UP000030403"/>
    </source>
</evidence>